<evidence type="ECO:0000313" key="3">
    <source>
        <dbReference type="EMBL" id="KAB7519010.1"/>
    </source>
</evidence>
<dbReference type="OrthoDB" id="224413at2157"/>
<dbReference type="Proteomes" id="UP000326207">
    <property type="component" value="Unassembled WGS sequence"/>
</dbReference>
<dbReference type="AlphaFoldDB" id="A0A5N5UL73"/>
<keyword evidence="6" id="KW-1185">Reference proteome</keyword>
<dbReference type="RefSeq" id="WP_152120479.1">
    <property type="nucleotide sequence ID" value="NZ_QJOW01000004.1"/>
</dbReference>
<dbReference type="EMBL" id="QMDY01000003">
    <property type="protein sequence ID" value="KAB7519010.1"/>
    <property type="molecule type" value="Genomic_DNA"/>
</dbReference>
<dbReference type="EMBL" id="QJOW01000004">
    <property type="protein sequence ID" value="KAB7514142.1"/>
    <property type="molecule type" value="Genomic_DNA"/>
</dbReference>
<accession>A0A5N5UL73</accession>
<evidence type="ECO:0000313" key="6">
    <source>
        <dbReference type="Proteomes" id="UP000326865"/>
    </source>
</evidence>
<evidence type="ECO:0000313" key="4">
    <source>
        <dbReference type="Proteomes" id="UP000326207"/>
    </source>
</evidence>
<evidence type="ECO:0000313" key="2">
    <source>
        <dbReference type="EMBL" id="KAB7514142.1"/>
    </source>
</evidence>
<organism evidence="3 4">
    <name type="scientific">Halosegnis rubeus</name>
    <dbReference type="NCBI Taxonomy" id="2212850"/>
    <lineage>
        <taxon>Archaea</taxon>
        <taxon>Methanobacteriati</taxon>
        <taxon>Methanobacteriota</taxon>
        <taxon>Stenosarchaea group</taxon>
        <taxon>Halobacteria</taxon>
        <taxon>Halobacteriales</taxon>
        <taxon>Natronomonadaceae</taxon>
        <taxon>Halosegnis</taxon>
    </lineage>
</organism>
<gene>
    <name evidence="1" type="ORF">DM867_07960</name>
    <name evidence="2" type="ORF">DMP03_09630</name>
    <name evidence="3" type="ORF">DP108_07645</name>
</gene>
<comment type="caution">
    <text evidence="3">The sequence shown here is derived from an EMBL/GenBank/DDBJ whole genome shotgun (WGS) entry which is preliminary data.</text>
</comment>
<sequence>MNKLASTGDGRWQLARHAHIVVYEADDGGQLLTVYDCGASQAPPRAKLVGHLAGVEADHERTPQPTGSIVSLREPAELLSEEDGYVVRA</sequence>
<evidence type="ECO:0000313" key="1">
    <source>
        <dbReference type="EMBL" id="KAB7513739.1"/>
    </source>
</evidence>
<proteinExistence type="predicted"/>
<accession>A0A5N5U5J6</accession>
<dbReference type="Proteomes" id="UP000326865">
    <property type="component" value="Unassembled WGS sequence"/>
</dbReference>
<dbReference type="EMBL" id="QKKZ01000003">
    <property type="protein sequence ID" value="KAB7513739.1"/>
    <property type="molecule type" value="Genomic_DNA"/>
</dbReference>
<protein>
    <submittedName>
        <fullName evidence="3">Uncharacterized protein</fullName>
    </submittedName>
</protein>
<accession>A0A5N5U8Z5</accession>
<evidence type="ECO:0000313" key="5">
    <source>
        <dbReference type="Proteomes" id="UP000326302"/>
    </source>
</evidence>
<reference evidence="4 5" key="1">
    <citation type="submission" date="2019-10" db="EMBL/GenBank/DDBJ databases">
        <title>Unraveling microbial dark matter from salterns through culturing: the case of the genus Halosegnis.</title>
        <authorList>
            <person name="Duran-Viseras A."/>
            <person name="Andrei A.-S."/>
            <person name="Vera-Gargallo B."/>
            <person name="Ghai R."/>
            <person name="Sanchez-Porro C."/>
            <person name="Ventosa A."/>
        </authorList>
    </citation>
    <scope>NUCLEOTIDE SEQUENCE [LARGE SCALE GENOMIC DNA]</scope>
    <source>
        <strain evidence="2 5">F17-44</strain>
        <strain evidence="1 6">F18-79</strain>
        <strain evidence="3 4">F19-13</strain>
    </source>
</reference>
<name>A0A5N5UL73_9EURY</name>
<dbReference type="Proteomes" id="UP000326302">
    <property type="component" value="Unassembled WGS sequence"/>
</dbReference>